<dbReference type="EMBL" id="BGZK01000419">
    <property type="protein sequence ID" value="GBP42479.1"/>
    <property type="molecule type" value="Genomic_DNA"/>
</dbReference>
<proteinExistence type="predicted"/>
<gene>
    <name evidence="1" type="ORF">EVAR_29282_1</name>
</gene>
<name>A0A4C1VW94_EUMVA</name>
<reference evidence="1 2" key="1">
    <citation type="journal article" date="2019" name="Commun. Biol.">
        <title>The bagworm genome reveals a unique fibroin gene that provides high tensile strength.</title>
        <authorList>
            <person name="Kono N."/>
            <person name="Nakamura H."/>
            <person name="Ohtoshi R."/>
            <person name="Tomita M."/>
            <person name="Numata K."/>
            <person name="Arakawa K."/>
        </authorList>
    </citation>
    <scope>NUCLEOTIDE SEQUENCE [LARGE SCALE GENOMIC DNA]</scope>
</reference>
<dbReference type="AlphaFoldDB" id="A0A4C1VW94"/>
<keyword evidence="2" id="KW-1185">Reference proteome</keyword>
<sequence>MSVPNREVVQFLSVTCTNGGECFFFVFVRCSRANDQGGGGAGGADAGRGRAALVKRELIEFYEIPRLSVPQGSLPATLQGEKINQALNTILARGGGAPQDVNSLTRVDSGSRRSPTGCKLTHKNIFWFEKEPHRILAGLPLLVNILKVHRTWYKISYEALARKQNASHQDDADGVSESLAWLRTDFSDEAPCNTAIYYWFSELKRGWVNLSNEFRDGCLSTAVNNKKIDSLRRIPA</sequence>
<evidence type="ECO:0000313" key="1">
    <source>
        <dbReference type="EMBL" id="GBP42479.1"/>
    </source>
</evidence>
<protein>
    <submittedName>
        <fullName evidence="1">Uncharacterized protein</fullName>
    </submittedName>
</protein>
<accession>A0A4C1VW94</accession>
<dbReference type="Proteomes" id="UP000299102">
    <property type="component" value="Unassembled WGS sequence"/>
</dbReference>
<organism evidence="1 2">
    <name type="scientific">Eumeta variegata</name>
    <name type="common">Bagworm moth</name>
    <name type="synonym">Eumeta japonica</name>
    <dbReference type="NCBI Taxonomy" id="151549"/>
    <lineage>
        <taxon>Eukaryota</taxon>
        <taxon>Metazoa</taxon>
        <taxon>Ecdysozoa</taxon>
        <taxon>Arthropoda</taxon>
        <taxon>Hexapoda</taxon>
        <taxon>Insecta</taxon>
        <taxon>Pterygota</taxon>
        <taxon>Neoptera</taxon>
        <taxon>Endopterygota</taxon>
        <taxon>Lepidoptera</taxon>
        <taxon>Glossata</taxon>
        <taxon>Ditrysia</taxon>
        <taxon>Tineoidea</taxon>
        <taxon>Psychidae</taxon>
        <taxon>Oiketicinae</taxon>
        <taxon>Eumeta</taxon>
    </lineage>
</organism>
<evidence type="ECO:0000313" key="2">
    <source>
        <dbReference type="Proteomes" id="UP000299102"/>
    </source>
</evidence>
<comment type="caution">
    <text evidence="1">The sequence shown here is derived from an EMBL/GenBank/DDBJ whole genome shotgun (WGS) entry which is preliminary data.</text>
</comment>